<dbReference type="Gene3D" id="2.40.50.140">
    <property type="entry name" value="Nucleic acid-binding proteins"/>
    <property type="match status" value="1"/>
</dbReference>
<protein>
    <recommendedName>
        <fullName evidence="2 3">Single-stranded DNA-binding protein</fullName>
        <shortName evidence="2">SSB</shortName>
    </recommendedName>
</protein>
<dbReference type="OrthoDB" id="9809878at2"/>
<keyword evidence="5" id="KW-1185">Reference proteome</keyword>
<organism evidence="4 5">
    <name type="scientific">Marinilactibacillus piezotolerans</name>
    <dbReference type="NCBI Taxonomy" id="258723"/>
    <lineage>
        <taxon>Bacteria</taxon>
        <taxon>Bacillati</taxon>
        <taxon>Bacillota</taxon>
        <taxon>Bacilli</taxon>
        <taxon>Lactobacillales</taxon>
        <taxon>Carnobacteriaceae</taxon>
        <taxon>Marinilactibacillus</taxon>
    </lineage>
</organism>
<evidence type="ECO:0000313" key="4">
    <source>
        <dbReference type="EMBL" id="SFK01481.1"/>
    </source>
</evidence>
<dbReference type="PIRSF" id="PIRSF002070">
    <property type="entry name" value="SSB"/>
    <property type="match status" value="1"/>
</dbReference>
<evidence type="ECO:0000256" key="1">
    <source>
        <dbReference type="ARBA" id="ARBA00023125"/>
    </source>
</evidence>
<proteinExistence type="inferred from homology"/>
<gene>
    <name evidence="4" type="ORF">SAMN04488569_100625</name>
</gene>
<evidence type="ECO:0000256" key="3">
    <source>
        <dbReference type="PIRNR" id="PIRNR002070"/>
    </source>
</evidence>
<dbReference type="Proteomes" id="UP000199589">
    <property type="component" value="Unassembled WGS sequence"/>
</dbReference>
<dbReference type="GO" id="GO:0003697">
    <property type="term" value="F:single-stranded DNA binding"/>
    <property type="evidence" value="ECO:0007669"/>
    <property type="project" value="UniProtKB-UniRule"/>
</dbReference>
<dbReference type="PANTHER" id="PTHR10302:SF27">
    <property type="entry name" value="SINGLE-STRANDED DNA-BINDING PROTEIN"/>
    <property type="match status" value="1"/>
</dbReference>
<dbReference type="STRING" id="258723.GCA_900169305_01902"/>
<dbReference type="GO" id="GO:0006260">
    <property type="term" value="P:DNA replication"/>
    <property type="evidence" value="ECO:0007669"/>
    <property type="project" value="InterPro"/>
</dbReference>
<sequence length="105" mass="12028">MNQVALVGRIVREIELRDVGDGKIVLNNVLAVQRNYRTDHGTEADFIPFVVWGKRAELIEEYCNKGDLIGLTGKIQSRTYQSNESETVYVVEVFVNEVRFLQPKK</sequence>
<dbReference type="PROSITE" id="PS50935">
    <property type="entry name" value="SSB"/>
    <property type="match status" value="1"/>
</dbReference>
<evidence type="ECO:0000256" key="2">
    <source>
        <dbReference type="HAMAP-Rule" id="MF_00984"/>
    </source>
</evidence>
<dbReference type="EMBL" id="FOSJ01000006">
    <property type="protein sequence ID" value="SFK01481.1"/>
    <property type="molecule type" value="Genomic_DNA"/>
</dbReference>
<dbReference type="InterPro" id="IPR000424">
    <property type="entry name" value="Primosome_PriB/ssb"/>
</dbReference>
<dbReference type="GO" id="GO:0009295">
    <property type="term" value="C:nucleoid"/>
    <property type="evidence" value="ECO:0007669"/>
    <property type="project" value="TreeGrafter"/>
</dbReference>
<name>A0A1I3W4X9_9LACT</name>
<comment type="caution">
    <text evidence="2">Lacks conserved residue(s) required for the propagation of feature annotation.</text>
</comment>
<dbReference type="SUPFAM" id="SSF50249">
    <property type="entry name" value="Nucleic acid-binding proteins"/>
    <property type="match status" value="1"/>
</dbReference>
<dbReference type="InterPro" id="IPR011344">
    <property type="entry name" value="ssDNA-bd"/>
</dbReference>
<dbReference type="AlphaFoldDB" id="A0A1I3W4X9"/>
<dbReference type="NCBIfam" id="TIGR00621">
    <property type="entry name" value="ssb"/>
    <property type="match status" value="1"/>
</dbReference>
<dbReference type="RefSeq" id="WP_072694304.1">
    <property type="nucleotide sequence ID" value="NZ_FOSJ01000006.1"/>
</dbReference>
<dbReference type="CDD" id="cd04496">
    <property type="entry name" value="SSB_OBF"/>
    <property type="match status" value="1"/>
</dbReference>
<comment type="subunit">
    <text evidence="2">Homotetramer.</text>
</comment>
<reference evidence="5" key="1">
    <citation type="submission" date="2016-10" db="EMBL/GenBank/DDBJ databases">
        <authorList>
            <person name="Varghese N."/>
            <person name="Submissions S."/>
        </authorList>
    </citation>
    <scope>NUCLEOTIDE SEQUENCE [LARGE SCALE GENOMIC DNA]</scope>
    <source>
        <strain evidence="5">DSM 16108</strain>
    </source>
</reference>
<accession>A0A1I3W4X9</accession>
<dbReference type="Pfam" id="PF00436">
    <property type="entry name" value="SSB"/>
    <property type="match status" value="1"/>
</dbReference>
<dbReference type="InterPro" id="IPR012340">
    <property type="entry name" value="NA-bd_OB-fold"/>
</dbReference>
<dbReference type="HAMAP" id="MF_00984">
    <property type="entry name" value="SSB"/>
    <property type="match status" value="1"/>
</dbReference>
<dbReference type="PANTHER" id="PTHR10302">
    <property type="entry name" value="SINGLE-STRANDED DNA-BINDING PROTEIN"/>
    <property type="match status" value="1"/>
</dbReference>
<evidence type="ECO:0000313" key="5">
    <source>
        <dbReference type="Proteomes" id="UP000199589"/>
    </source>
</evidence>
<keyword evidence="1 2" id="KW-0238">DNA-binding</keyword>